<evidence type="ECO:0000313" key="1">
    <source>
        <dbReference type="EMBL" id="KAH8703916.1"/>
    </source>
</evidence>
<protein>
    <submittedName>
        <fullName evidence="1">Uncharacterized protein</fullName>
    </submittedName>
</protein>
<dbReference type="RefSeq" id="XP_046076934.1">
    <property type="nucleotide sequence ID" value="XM_046219837.1"/>
</dbReference>
<name>A0AAD4KYJ8_9EURO</name>
<gene>
    <name evidence="1" type="ORF">BGW36DRAFT_423457</name>
</gene>
<reference evidence="1" key="1">
    <citation type="submission" date="2021-12" db="EMBL/GenBank/DDBJ databases">
        <title>Convergent genome expansion in fungi linked to evolution of root-endophyte symbiosis.</title>
        <authorList>
            <consortium name="DOE Joint Genome Institute"/>
            <person name="Ke Y.-H."/>
            <person name="Bonito G."/>
            <person name="Liao H.-L."/>
            <person name="Looney B."/>
            <person name="Rojas-Flechas A."/>
            <person name="Nash J."/>
            <person name="Hameed K."/>
            <person name="Schadt C."/>
            <person name="Martin F."/>
            <person name="Crous P.W."/>
            <person name="Miettinen O."/>
            <person name="Magnuson J.K."/>
            <person name="Labbe J."/>
            <person name="Jacobson D."/>
            <person name="Doktycz M.J."/>
            <person name="Veneault-Fourrey C."/>
            <person name="Kuo A."/>
            <person name="Mondo S."/>
            <person name="Calhoun S."/>
            <person name="Riley R."/>
            <person name="Ohm R."/>
            <person name="LaButti K."/>
            <person name="Andreopoulos B."/>
            <person name="Pangilinan J."/>
            <person name="Nolan M."/>
            <person name="Tritt A."/>
            <person name="Clum A."/>
            <person name="Lipzen A."/>
            <person name="Daum C."/>
            <person name="Barry K."/>
            <person name="Grigoriev I.V."/>
            <person name="Vilgalys R."/>
        </authorList>
    </citation>
    <scope>NUCLEOTIDE SEQUENCE</scope>
    <source>
        <strain evidence="1">PMI_201</strain>
    </source>
</reference>
<dbReference type="EMBL" id="JAJTJA010000002">
    <property type="protein sequence ID" value="KAH8703916.1"/>
    <property type="molecule type" value="Genomic_DNA"/>
</dbReference>
<dbReference type="GeneID" id="70250124"/>
<organism evidence="1 2">
    <name type="scientific">Talaromyces proteolyticus</name>
    <dbReference type="NCBI Taxonomy" id="1131652"/>
    <lineage>
        <taxon>Eukaryota</taxon>
        <taxon>Fungi</taxon>
        <taxon>Dikarya</taxon>
        <taxon>Ascomycota</taxon>
        <taxon>Pezizomycotina</taxon>
        <taxon>Eurotiomycetes</taxon>
        <taxon>Eurotiomycetidae</taxon>
        <taxon>Eurotiales</taxon>
        <taxon>Trichocomaceae</taxon>
        <taxon>Talaromyces</taxon>
        <taxon>Talaromyces sect. Bacilispori</taxon>
    </lineage>
</organism>
<proteinExistence type="predicted"/>
<dbReference type="InterPro" id="IPR036770">
    <property type="entry name" value="Ankyrin_rpt-contain_sf"/>
</dbReference>
<keyword evidence="2" id="KW-1185">Reference proteome</keyword>
<dbReference type="Proteomes" id="UP001201262">
    <property type="component" value="Unassembled WGS sequence"/>
</dbReference>
<sequence length="563" mass="63605">MAQLSNFANVTSVLGAADIVIRSAKALYGFMEQIATAPEDRLLVESTLEKVNEAVSGAQKYAKQYRSSVYVVEDSLEPLEELENLLKTCDSEIKQLHNVIKAFTLVPRTMFQDLRLLWGYVSREEAIKKACDRLQGQMVLMMLNLKVTSGKHDIILREKVKAVDRNIANVLSQQDKGFQASQQVPYLIGSFHTENNIRSGLPVDEVSRHLIPPSSTMMETTDISFKGRGLEYLIVPLSQVPLYLPNVFQTLILERRILSRADRDWICTELTHLLASAHEAAARSLRNSKQTSVSNHHFLSLMPMDCETGGRRTKIATSTFYKHFPETGAIGTSRFHGTVKTPGIFLLLSRGWESVNSPPQLTRFVHEVNVVSYKSEVFQCVRRNDVAGLRRLFAAREASPFDYTEYGRSLLCEAALGLNLEFVELLLEQGADSVNCHLGSSNLTDLSYVIWRNYFFSKISYSTIRKHLPLTAKAIGQRFGIDWGCELEKISEGRKIPFNDSESSQLQTILARLLHQKCHGTIHVTVLDYNVLEVVRKWHLKLCNEGDSLVEVVVSYYSKRLVL</sequence>
<dbReference type="AlphaFoldDB" id="A0AAD4KYJ8"/>
<evidence type="ECO:0000313" key="2">
    <source>
        <dbReference type="Proteomes" id="UP001201262"/>
    </source>
</evidence>
<comment type="caution">
    <text evidence="1">The sequence shown here is derived from an EMBL/GenBank/DDBJ whole genome shotgun (WGS) entry which is preliminary data.</text>
</comment>
<dbReference type="Gene3D" id="1.25.40.20">
    <property type="entry name" value="Ankyrin repeat-containing domain"/>
    <property type="match status" value="1"/>
</dbReference>
<accession>A0AAD4KYJ8</accession>
<dbReference type="SUPFAM" id="SSF48403">
    <property type="entry name" value="Ankyrin repeat"/>
    <property type="match status" value="1"/>
</dbReference>